<feature type="signal peptide" evidence="2">
    <location>
        <begin position="1"/>
        <end position="25"/>
    </location>
</feature>
<accession>A0A1T4XEI6</accession>
<dbReference type="EMBL" id="FUYB01000016">
    <property type="protein sequence ID" value="SKA87608.1"/>
    <property type="molecule type" value="Genomic_DNA"/>
</dbReference>
<dbReference type="Proteomes" id="UP000190460">
    <property type="component" value="Unassembled WGS sequence"/>
</dbReference>
<proteinExistence type="predicted"/>
<dbReference type="OrthoDB" id="9784998at2"/>
<evidence type="ECO:0000313" key="3">
    <source>
        <dbReference type="EMBL" id="SKA87608.1"/>
    </source>
</evidence>
<reference evidence="3 4" key="1">
    <citation type="submission" date="2017-02" db="EMBL/GenBank/DDBJ databases">
        <authorList>
            <person name="Peterson S.W."/>
        </authorList>
    </citation>
    <scope>NUCLEOTIDE SEQUENCE [LARGE SCALE GENOMIC DNA]</scope>
    <source>
        <strain evidence="3 4">ATCC 49788</strain>
    </source>
</reference>
<evidence type="ECO:0008006" key="5">
    <source>
        <dbReference type="Google" id="ProtNLM"/>
    </source>
</evidence>
<name>A0A1T4XEI6_9GAMM</name>
<dbReference type="Gene3D" id="2.40.50.870">
    <property type="entry name" value="Protein of unknown function (DUF3299)"/>
    <property type="match status" value="1"/>
</dbReference>
<gene>
    <name evidence="3" type="ORF">SAMN02745130_02843</name>
</gene>
<feature type="compositionally biased region" description="Basic and acidic residues" evidence="1">
    <location>
        <begin position="224"/>
        <end position="245"/>
    </location>
</feature>
<organism evidence="3 4">
    <name type="scientific">Thiothrix eikelboomii</name>
    <dbReference type="NCBI Taxonomy" id="92487"/>
    <lineage>
        <taxon>Bacteria</taxon>
        <taxon>Pseudomonadati</taxon>
        <taxon>Pseudomonadota</taxon>
        <taxon>Gammaproteobacteria</taxon>
        <taxon>Thiotrichales</taxon>
        <taxon>Thiotrichaceae</taxon>
        <taxon>Thiothrix</taxon>
    </lineage>
</organism>
<keyword evidence="2" id="KW-0732">Signal</keyword>
<sequence length="245" mass="27033">MRLKTKSWIRRLTILPLGLSFASYAVSTITQPNSVTQMPSPSSTAAVKPPKSTNTLPASKTIDWIDLLPMNVNREVLMEHYADLIIQRLDPADDPNLQANLMAEFAQAPTNPDLAGNTIRLAGYMVVLASREDRITEFLLVPYSGAGLHQPAPPANQMILVRAQPEQALLTSQEYESVWVEGKLQIQSNTTASAQVNYLIDPAQVRLYTAEDAKQAETQAVETTHNEPDHAHEQSKDGDETPHPE</sequence>
<feature type="region of interest" description="Disordered" evidence="1">
    <location>
        <begin position="212"/>
        <end position="245"/>
    </location>
</feature>
<dbReference type="InterPro" id="IPR021727">
    <property type="entry name" value="DUF3299"/>
</dbReference>
<evidence type="ECO:0000313" key="4">
    <source>
        <dbReference type="Proteomes" id="UP000190460"/>
    </source>
</evidence>
<feature type="chain" id="PRO_5010539583" description="DUF3299 domain-containing protein" evidence="2">
    <location>
        <begin position="26"/>
        <end position="245"/>
    </location>
</feature>
<protein>
    <recommendedName>
        <fullName evidence="5">DUF3299 domain-containing protein</fullName>
    </recommendedName>
</protein>
<dbReference type="STRING" id="92487.SAMN02745130_02843"/>
<dbReference type="Pfam" id="PF11736">
    <property type="entry name" value="DUF3299"/>
    <property type="match status" value="1"/>
</dbReference>
<feature type="region of interest" description="Disordered" evidence="1">
    <location>
        <begin position="32"/>
        <end position="54"/>
    </location>
</feature>
<evidence type="ECO:0000256" key="1">
    <source>
        <dbReference type="SAM" id="MobiDB-lite"/>
    </source>
</evidence>
<evidence type="ECO:0000256" key="2">
    <source>
        <dbReference type="SAM" id="SignalP"/>
    </source>
</evidence>
<keyword evidence="4" id="KW-1185">Reference proteome</keyword>
<dbReference type="AlphaFoldDB" id="A0A1T4XEI6"/>
<dbReference type="RefSeq" id="WP_078923295.1">
    <property type="nucleotide sequence ID" value="NZ_FUYB01000016.1"/>
</dbReference>